<protein>
    <submittedName>
        <fullName evidence="2">Putative secreted protein</fullName>
    </submittedName>
</protein>
<organism evidence="2">
    <name type="scientific">Ixodes ricinus</name>
    <name type="common">Common tick</name>
    <name type="synonym">Acarus ricinus</name>
    <dbReference type="NCBI Taxonomy" id="34613"/>
    <lineage>
        <taxon>Eukaryota</taxon>
        <taxon>Metazoa</taxon>
        <taxon>Ecdysozoa</taxon>
        <taxon>Arthropoda</taxon>
        <taxon>Chelicerata</taxon>
        <taxon>Arachnida</taxon>
        <taxon>Acari</taxon>
        <taxon>Parasitiformes</taxon>
        <taxon>Ixodida</taxon>
        <taxon>Ixodoidea</taxon>
        <taxon>Ixodidae</taxon>
        <taxon>Ixodinae</taxon>
        <taxon>Ixodes</taxon>
    </lineage>
</organism>
<reference evidence="2" key="1">
    <citation type="submission" date="2019-12" db="EMBL/GenBank/DDBJ databases">
        <title>An insight into the sialome of adult female Ixodes ricinus ticks feeding for 6 days.</title>
        <authorList>
            <person name="Perner J."/>
            <person name="Ribeiro J.M.C."/>
        </authorList>
    </citation>
    <scope>NUCLEOTIDE SEQUENCE</scope>
    <source>
        <strain evidence="2">Semi-engorged</strain>
        <tissue evidence="2">Salivary glands</tissue>
    </source>
</reference>
<name>A0A6B0UAA6_IXORI</name>
<evidence type="ECO:0000313" key="2">
    <source>
        <dbReference type="EMBL" id="MXU85550.1"/>
    </source>
</evidence>
<feature type="signal peptide" evidence="1">
    <location>
        <begin position="1"/>
        <end position="26"/>
    </location>
</feature>
<dbReference type="AlphaFoldDB" id="A0A6B0UAA6"/>
<sequence length="86" mass="10207">MISVAFVKLSSALFLLRTHYVHKTSAEQPLYSFLSRPILFLVHILDFNFVIKRGSYLKVIGYFSFCDKRDILGFLNMCQWKIFYFL</sequence>
<feature type="chain" id="PRO_5025367049" evidence="1">
    <location>
        <begin position="27"/>
        <end position="86"/>
    </location>
</feature>
<keyword evidence="1" id="KW-0732">Signal</keyword>
<dbReference type="EMBL" id="GIFC01003467">
    <property type="protein sequence ID" value="MXU85550.1"/>
    <property type="molecule type" value="Transcribed_RNA"/>
</dbReference>
<accession>A0A6B0UAA6</accession>
<evidence type="ECO:0000256" key="1">
    <source>
        <dbReference type="SAM" id="SignalP"/>
    </source>
</evidence>
<proteinExistence type="predicted"/>